<feature type="domain" description="EF-hand" evidence="2">
    <location>
        <begin position="33"/>
        <end position="68"/>
    </location>
</feature>
<evidence type="ECO:0000256" key="1">
    <source>
        <dbReference type="ARBA" id="ARBA00022837"/>
    </source>
</evidence>
<dbReference type="PROSITE" id="PS50222">
    <property type="entry name" value="EF_HAND_2"/>
    <property type="match status" value="3"/>
</dbReference>
<dbReference type="SMR" id="H8ZZK1"/>
<protein>
    <submittedName>
        <fullName evidence="3">Apoberovin 1</fullName>
    </submittedName>
    <submittedName>
        <fullName evidence="4">Apoberovin 2</fullName>
    </submittedName>
    <submittedName>
        <fullName evidence="5">Apoberovin 3</fullName>
    </submittedName>
    <submittedName>
        <fullName evidence="6">Apoberovin 4</fullName>
    </submittedName>
</protein>
<dbReference type="Pfam" id="PF13499">
    <property type="entry name" value="EF-hand_7"/>
    <property type="match status" value="1"/>
</dbReference>
<feature type="binding site" evidence="7">
    <location>
        <position position="172"/>
    </location>
    <ligand>
        <name>Ca(2+)</name>
        <dbReference type="ChEBI" id="CHEBI:29108"/>
        <label>3</label>
    </ligand>
</feature>
<feature type="binding site" evidence="7">
    <location>
        <position position="149"/>
    </location>
    <ligand>
        <name>Ca(2+)</name>
        <dbReference type="ChEBI" id="CHEBI:29108"/>
        <label>2</label>
    </ligand>
</feature>
<dbReference type="PDB" id="4MN0">
    <property type="method" value="X-ray"/>
    <property type="resolution" value="1.90 A"/>
    <property type="chains" value="A=1-208"/>
</dbReference>
<feature type="binding site" evidence="8">
    <location>
        <position position="178"/>
    </location>
    <ligand>
        <name>Mg(2+)</name>
        <dbReference type="ChEBI" id="CHEBI:18420"/>
        <label>3</label>
    </ligand>
</feature>
<feature type="domain" description="EF-hand" evidence="2">
    <location>
        <begin position="167"/>
        <end position="194"/>
    </location>
</feature>
<feature type="binding site" evidence="7">
    <location>
        <position position="178"/>
    </location>
    <ligand>
        <name>Ca(2+)</name>
        <dbReference type="ChEBI" id="CHEBI:29108"/>
        <label>3</label>
    </ligand>
</feature>
<dbReference type="InterPro" id="IPR018247">
    <property type="entry name" value="EF_Hand_1_Ca_BS"/>
</dbReference>
<dbReference type="SUPFAM" id="SSF47473">
    <property type="entry name" value="EF-hand"/>
    <property type="match status" value="1"/>
</dbReference>
<sequence length="208" mass="24874">MTERLNEQNNESYRYLRSVGNQWQFNVEDLHPKMLSRLYKRFDTFDLDSDGKMEMDEVLYWPDRMRQLVNATDEQVEKMRDAVRVFFLHKGVEPVNGLLREDWVEANRVFAEAERERERRGEPSLIALLSNSYYDVLDDDGDGTVDVDELKTMMKAFDVPQEAAYTFFEKADTDKSGKLERTELVHLFRKFWMEPYDPQWDGVYAYKY</sequence>
<reference evidence="7" key="2">
    <citation type="journal article" date="2013" name="Biochim. Biophys. Acta">
        <title>Spatial structure of the novel light-sensitive photoprotein berovin from the ctenophore Beroe abyssicola in the Ca(2+)-loaded apoprotein conformation state.</title>
        <authorList>
            <person name="Stepanyuk G.A."/>
            <person name="Liu Z.J."/>
            <person name="Burakova L.P."/>
            <person name="Lee J."/>
            <person name="Rose J."/>
            <person name="Vysotski E.S."/>
            <person name="Wang B.C."/>
        </authorList>
    </citation>
    <scope>X-RAY CRYSTALLOGRAPHY (1.90 ANGSTROMS) IN COMPLEX WITH CA(2+)</scope>
</reference>
<feature type="binding site" evidence="7">
    <location>
        <position position="174"/>
    </location>
    <ligand>
        <name>Ca(2+)</name>
        <dbReference type="ChEBI" id="CHEBI:29108"/>
        <label>3</label>
    </ligand>
</feature>
<feature type="binding site" evidence="8">
    <location>
        <position position="140"/>
    </location>
    <ligand>
        <name>Mg(2+)</name>
        <dbReference type="ChEBI" id="CHEBI:18420"/>
        <label>2</label>
    </ligand>
</feature>
<proteinExistence type="evidence at protein level"/>
<feature type="domain" description="EF-hand" evidence="2">
    <location>
        <begin position="134"/>
        <end position="160"/>
    </location>
</feature>
<dbReference type="EMBL" id="JN673815">
    <property type="protein sequence ID" value="AFE88611.1"/>
    <property type="molecule type" value="mRNA"/>
</dbReference>
<feature type="binding site" evidence="8">
    <location>
        <position position="142"/>
    </location>
    <ligand>
        <name>Mg(2+)</name>
        <dbReference type="ChEBI" id="CHEBI:18420"/>
        <label>2</label>
    </ligand>
</feature>
<evidence type="ECO:0000259" key="2">
    <source>
        <dbReference type="PROSITE" id="PS50222"/>
    </source>
</evidence>
<accession>H8ZZK1</accession>
<feature type="binding site" evidence="8">
    <location>
        <position position="50"/>
    </location>
    <ligand>
        <name>Mg(2+)</name>
        <dbReference type="ChEBI" id="CHEBI:18420"/>
        <label>1</label>
    </ligand>
</feature>
<dbReference type="InterPro" id="IPR011992">
    <property type="entry name" value="EF-hand-dom_pair"/>
</dbReference>
<organism evidence="4">
    <name type="scientific">Beroe abyssicola</name>
    <name type="common">Comb jelly</name>
    <dbReference type="NCBI Taxonomy" id="320166"/>
    <lineage>
        <taxon>Eukaryota</taxon>
        <taxon>Metazoa</taxon>
        <taxon>Ctenophora</taxon>
        <taxon>Nuda</taxon>
        <taxon>Beroida</taxon>
        <taxon>Beroidae</taxon>
        <taxon>Beroe</taxon>
    </lineage>
</organism>
<evidence type="ECO:0000313" key="6">
    <source>
        <dbReference type="EMBL" id="AFE88612.1"/>
    </source>
</evidence>
<dbReference type="EMBL" id="JN673814">
    <property type="protein sequence ID" value="AFE88610.1"/>
    <property type="molecule type" value="mRNA"/>
</dbReference>
<evidence type="ECO:0007829" key="7">
    <source>
        <dbReference type="PDB" id="4MN0"/>
    </source>
</evidence>
<feature type="binding site" evidence="7">
    <location>
        <position position="183"/>
    </location>
    <ligand>
        <name>Ca(2+)</name>
        <dbReference type="ChEBI" id="CHEBI:29108"/>
        <label>3</label>
    </ligand>
</feature>
<feature type="binding site" evidence="8">
    <location>
        <position position="46"/>
    </location>
    <ligand>
        <name>Mg(2+)</name>
        <dbReference type="ChEBI" id="CHEBI:18420"/>
        <label>1</label>
    </ligand>
</feature>
<dbReference type="Gene3D" id="1.10.238.10">
    <property type="entry name" value="EF-hand"/>
    <property type="match status" value="1"/>
</dbReference>
<feature type="binding site" evidence="7">
    <location>
        <position position="52"/>
    </location>
    <ligand>
        <name>Ca(2+)</name>
        <dbReference type="ChEBI" id="CHEBI:29108"/>
        <label>1</label>
    </ligand>
</feature>
<dbReference type="PDB" id="5BPJ">
    <property type="method" value="X-ray"/>
    <property type="resolution" value="1.76 A"/>
    <property type="chains" value="A=1-208"/>
</dbReference>
<feature type="binding site" evidence="8">
    <location>
        <position position="180"/>
    </location>
    <ligand>
        <name>Mg(2+)</name>
        <dbReference type="ChEBI" id="CHEBI:18420"/>
        <label>3</label>
    </ligand>
</feature>
<feature type="binding site" evidence="8">
    <location>
        <position position="52"/>
    </location>
    <ligand>
        <name>Mg(2+)</name>
        <dbReference type="ChEBI" id="CHEBI:18420"/>
        <label>1</label>
    </ligand>
</feature>
<evidence type="ECO:0000313" key="3">
    <source>
        <dbReference type="EMBL" id="AFE88609.1"/>
    </source>
</evidence>
<feature type="binding site" evidence="7">
    <location>
        <position position="48"/>
    </location>
    <ligand>
        <name>Ca(2+)</name>
        <dbReference type="ChEBI" id="CHEBI:29108"/>
        <label>1</label>
    </ligand>
</feature>
<keyword evidence="7 8" id="KW-0002">3D-structure</keyword>
<dbReference type="PDBsum" id="4MN0"/>
<reference evidence="8" key="3">
    <citation type="journal article" date="2016" name="J. Photochem. Photobiol. B">
        <title>All Ca(2+)-binding loops of light-sensitive ctenophore photoprotein berovin bind magnesium ions: The spatial structure of Mg(2+)-loaded apo-berovin.</title>
        <authorList>
            <person name="Burakova L.P."/>
            <person name="Natashin P.V."/>
            <person name="Malikova N.P."/>
            <person name="Niu F."/>
            <person name="Pu M."/>
            <person name="Vysotski E.S."/>
            <person name="Liu Z.J."/>
        </authorList>
    </citation>
    <scope>X-RAY CRYSTALLOGRAPHY (1.76 ANGSTROMS) IN COMPLEX WITH MG(2+)</scope>
</reference>
<feature type="binding site" evidence="7">
    <location>
        <position position="138"/>
    </location>
    <ligand>
        <name>Ca(2+)</name>
        <dbReference type="ChEBI" id="CHEBI:29108"/>
        <label>2</label>
    </ligand>
</feature>
<feature type="binding site" evidence="8">
    <location>
        <position position="149"/>
    </location>
    <ligand>
        <name>Mg(2+)</name>
        <dbReference type="ChEBI" id="CHEBI:18420"/>
        <label>2</label>
    </ligand>
</feature>
<evidence type="ECO:0000313" key="4">
    <source>
        <dbReference type="EMBL" id="AFE88610.1"/>
    </source>
</evidence>
<feature type="binding site" evidence="7">
    <location>
        <position position="50"/>
    </location>
    <ligand>
        <name>Ca(2+)</name>
        <dbReference type="ChEBI" id="CHEBI:29108"/>
        <label>1</label>
    </ligand>
</feature>
<evidence type="ECO:0000313" key="5">
    <source>
        <dbReference type="EMBL" id="AFE88611.1"/>
    </source>
</evidence>
<feature type="binding site" evidence="8">
    <location>
        <position position="174"/>
    </location>
    <ligand>
        <name>Mg(2+)</name>
        <dbReference type="ChEBI" id="CHEBI:18420"/>
        <label>3</label>
    </ligand>
</feature>
<dbReference type="EMBL" id="JN673816">
    <property type="protein sequence ID" value="AFE88612.1"/>
    <property type="molecule type" value="mRNA"/>
</dbReference>
<dbReference type="PDBsum" id="5BPJ"/>
<feature type="binding site" evidence="7">
    <location>
        <position position="180"/>
    </location>
    <ligand>
        <name>Ca(2+)</name>
        <dbReference type="ChEBI" id="CHEBI:29108"/>
        <label>3</label>
    </ligand>
</feature>
<reference evidence="4" key="1">
    <citation type="journal article" date="2012" name="FEBS J.">
        <title>The light-sensitive photoprotein berovin from the bioluminescent ctenophore Beroe abyssicola: a novel type of Ca(2+) -regulated photoprotein.</title>
        <authorList>
            <person name="Markova S.V."/>
            <person name="Burakova L.P."/>
            <person name="Golz S."/>
            <person name="Malikova N.P."/>
            <person name="Frank L.A."/>
            <person name="Vysotski E.S."/>
        </authorList>
    </citation>
    <scope>NUCLEOTIDE SEQUENCE</scope>
    <source>
        <tissue evidence="4">Strips of bioluminescent tissue</tissue>
    </source>
</reference>
<keyword evidence="7 8" id="KW-0479">Metal-binding</keyword>
<dbReference type="EMBL" id="JN673813">
    <property type="protein sequence ID" value="AFE88609.1"/>
    <property type="molecule type" value="mRNA"/>
</dbReference>
<keyword evidence="1 7" id="KW-0106">Calcium</keyword>
<evidence type="ECO:0007829" key="8">
    <source>
        <dbReference type="PDB" id="5BPJ"/>
    </source>
</evidence>
<feature type="binding site" evidence="7">
    <location>
        <position position="57"/>
    </location>
    <ligand>
        <name>Ca(2+)</name>
        <dbReference type="ChEBI" id="CHEBI:29108"/>
        <label>1</label>
    </ligand>
</feature>
<feature type="binding site" evidence="8">
    <location>
        <position position="138"/>
    </location>
    <ligand>
        <name>Mg(2+)</name>
        <dbReference type="ChEBI" id="CHEBI:18420"/>
        <label>2</label>
    </ligand>
</feature>
<feature type="binding site" evidence="8">
    <location>
        <position position="144"/>
    </location>
    <ligand>
        <name>Mg(2+)</name>
        <dbReference type="ChEBI" id="CHEBI:18420"/>
        <label>2</label>
    </ligand>
</feature>
<feature type="binding site" evidence="7">
    <location>
        <position position="142"/>
    </location>
    <ligand>
        <name>Ca(2+)</name>
        <dbReference type="ChEBI" id="CHEBI:29108"/>
        <label>2</label>
    </ligand>
</feature>
<feature type="binding site" evidence="8">
    <location>
        <position position="172"/>
    </location>
    <ligand>
        <name>Mg(2+)</name>
        <dbReference type="ChEBI" id="CHEBI:18420"/>
        <label>3</label>
    </ligand>
</feature>
<dbReference type="InterPro" id="IPR002048">
    <property type="entry name" value="EF_hand_dom"/>
</dbReference>
<feature type="binding site" evidence="8">
    <location>
        <position position="183"/>
    </location>
    <ligand>
        <name>Mg(2+)</name>
        <dbReference type="ChEBI" id="CHEBI:18420"/>
        <label>3</label>
    </ligand>
</feature>
<feature type="binding site" evidence="8">
    <location>
        <position position="48"/>
    </location>
    <ligand>
        <name>Mg(2+)</name>
        <dbReference type="ChEBI" id="CHEBI:18420"/>
        <label>1</label>
    </ligand>
</feature>
<feature type="binding site" evidence="8">
    <location>
        <position position="176"/>
    </location>
    <ligand>
        <name>Mg(2+)</name>
        <dbReference type="ChEBI" id="CHEBI:18420"/>
        <label>3</label>
    </ligand>
</feature>
<feature type="binding site" evidence="7">
    <location>
        <position position="176"/>
    </location>
    <ligand>
        <name>Ca(2+)</name>
        <dbReference type="ChEBI" id="CHEBI:29108"/>
        <label>3</label>
    </ligand>
</feature>
<gene>
    <name evidence="4" type="primary">BA2</name>
    <name evidence="3" type="synonym">BA1</name>
    <name evidence="5" type="synonym">BA3</name>
    <name evidence="6" type="synonym">BA4</name>
</gene>
<name>H8ZZK1_BERAB</name>
<dbReference type="AlphaFoldDB" id="H8ZZK1"/>
<feature type="binding site" evidence="8">
    <location>
        <position position="57"/>
    </location>
    <ligand>
        <name>Mg(2+)</name>
        <dbReference type="ChEBI" id="CHEBI:18420"/>
        <label>1</label>
    </ligand>
</feature>
<dbReference type="PROSITE" id="PS00018">
    <property type="entry name" value="EF_HAND_1"/>
    <property type="match status" value="3"/>
</dbReference>
<feature type="binding site" evidence="7">
    <location>
        <position position="46"/>
    </location>
    <ligand>
        <name>Ca(2+)</name>
        <dbReference type="ChEBI" id="CHEBI:29108"/>
        <label>1</label>
    </ligand>
</feature>
<dbReference type="GO" id="GO:0005509">
    <property type="term" value="F:calcium ion binding"/>
    <property type="evidence" value="ECO:0007669"/>
    <property type="project" value="InterPro"/>
</dbReference>
<dbReference type="SMART" id="SM00054">
    <property type="entry name" value="EFh"/>
    <property type="match status" value="3"/>
</dbReference>
<feature type="binding site" evidence="7">
    <location>
        <position position="140"/>
    </location>
    <ligand>
        <name>Ca(2+)</name>
        <dbReference type="ChEBI" id="CHEBI:29108"/>
        <label>2</label>
    </ligand>
</feature>
<feature type="binding site" evidence="7">
    <location>
        <position position="144"/>
    </location>
    <ligand>
        <name>Ca(2+)</name>
        <dbReference type="ChEBI" id="CHEBI:29108"/>
        <label>2</label>
    </ligand>
</feature>